<comment type="caution">
    <text evidence="6">Lacks conserved residue(s) required for the propagation of feature annotation.</text>
</comment>
<feature type="domain" description="EGF-like" evidence="9">
    <location>
        <begin position="317"/>
        <end position="355"/>
    </location>
</feature>
<evidence type="ECO:0000256" key="1">
    <source>
        <dbReference type="ARBA" id="ARBA00022536"/>
    </source>
</evidence>
<feature type="disulfide bond" evidence="6">
    <location>
        <begin position="32"/>
        <end position="49"/>
    </location>
</feature>
<comment type="caution">
    <text evidence="10">The sequence shown here is derived from an EMBL/GenBank/DDBJ whole genome shotgun (WGS) entry which is preliminary data.</text>
</comment>
<feature type="disulfide bond" evidence="6">
    <location>
        <begin position="345"/>
        <end position="354"/>
    </location>
</feature>
<reference evidence="10 11" key="1">
    <citation type="journal article" date="2015" name="Genome Biol.">
        <title>Comparative genomics of Steinernema reveals deeply conserved gene regulatory networks.</title>
        <authorList>
            <person name="Dillman A.R."/>
            <person name="Macchietto M."/>
            <person name="Porter C.F."/>
            <person name="Rogers A."/>
            <person name="Williams B."/>
            <person name="Antoshechkin I."/>
            <person name="Lee M.M."/>
            <person name="Goodwin Z."/>
            <person name="Lu X."/>
            <person name="Lewis E.E."/>
            <person name="Goodrich-Blair H."/>
            <person name="Stock S.P."/>
            <person name="Adams B.J."/>
            <person name="Sternberg P.W."/>
            <person name="Mortazavi A."/>
        </authorList>
    </citation>
    <scope>NUCLEOTIDE SEQUENCE [LARGE SCALE GENOMIC DNA]</scope>
    <source>
        <strain evidence="10 11">ALL</strain>
    </source>
</reference>
<feature type="chain" id="PRO_5020646457" evidence="7">
    <location>
        <begin position="25"/>
        <end position="1006"/>
    </location>
</feature>
<dbReference type="Proteomes" id="UP000298663">
    <property type="component" value="Unassembled WGS sequence"/>
</dbReference>
<feature type="domain" description="EGF-like" evidence="9">
    <location>
        <begin position="278"/>
        <end position="315"/>
    </location>
</feature>
<dbReference type="GO" id="GO:0007219">
    <property type="term" value="P:Notch signaling pathway"/>
    <property type="evidence" value="ECO:0007669"/>
    <property type="project" value="TreeGrafter"/>
</dbReference>
<evidence type="ECO:0000313" key="10">
    <source>
        <dbReference type="EMBL" id="TKR73273.1"/>
    </source>
</evidence>
<dbReference type="SUPFAM" id="SSF57196">
    <property type="entry name" value="EGF/Laminin"/>
    <property type="match status" value="8"/>
</dbReference>
<keyword evidence="11" id="KW-1185">Reference proteome</keyword>
<dbReference type="InterPro" id="IPR001791">
    <property type="entry name" value="Laminin_G"/>
</dbReference>
<keyword evidence="2 7" id="KW-0732">Signal</keyword>
<feature type="domain" description="EGF-like" evidence="9">
    <location>
        <begin position="778"/>
        <end position="813"/>
    </location>
</feature>
<evidence type="ECO:0000256" key="3">
    <source>
        <dbReference type="ARBA" id="ARBA00022737"/>
    </source>
</evidence>
<feature type="signal peptide" evidence="7">
    <location>
        <begin position="1"/>
        <end position="24"/>
    </location>
</feature>
<feature type="disulfide bond" evidence="6">
    <location>
        <begin position="67"/>
        <end position="77"/>
    </location>
</feature>
<feature type="disulfide bond" evidence="6">
    <location>
        <begin position="90"/>
        <end position="99"/>
    </location>
</feature>
<proteinExistence type="predicted"/>
<dbReference type="SMART" id="SM00179">
    <property type="entry name" value="EGF_CA"/>
    <property type="match status" value="10"/>
</dbReference>
<feature type="disulfide bond" evidence="6">
    <location>
        <begin position="51"/>
        <end position="60"/>
    </location>
</feature>
<evidence type="ECO:0000259" key="8">
    <source>
        <dbReference type="PROSITE" id="PS50025"/>
    </source>
</evidence>
<keyword evidence="1 6" id="KW-0245">EGF-like domain</keyword>
<dbReference type="AlphaFoldDB" id="A0A4U5MUS9"/>
<dbReference type="InterPro" id="IPR000152">
    <property type="entry name" value="EGF-type_Asp/Asn_hydroxyl_site"/>
</dbReference>
<dbReference type="CDD" id="cd00110">
    <property type="entry name" value="LamG"/>
    <property type="match status" value="2"/>
</dbReference>
<keyword evidence="5" id="KW-0325">Glycoprotein</keyword>
<dbReference type="PROSITE" id="PS00022">
    <property type="entry name" value="EGF_1"/>
    <property type="match status" value="12"/>
</dbReference>
<dbReference type="Gene3D" id="2.60.120.200">
    <property type="match status" value="2"/>
</dbReference>
<dbReference type="PROSITE" id="PS01186">
    <property type="entry name" value="EGF_2"/>
    <property type="match status" value="7"/>
</dbReference>
<feature type="disulfide bond" evidence="6">
    <location>
        <begin position="803"/>
        <end position="812"/>
    </location>
</feature>
<dbReference type="InterPro" id="IPR013032">
    <property type="entry name" value="EGF-like_CS"/>
</dbReference>
<evidence type="ECO:0000256" key="5">
    <source>
        <dbReference type="ARBA" id="ARBA00023180"/>
    </source>
</evidence>
<dbReference type="PROSITE" id="PS01187">
    <property type="entry name" value="EGF_CA"/>
    <property type="match status" value="1"/>
</dbReference>
<feature type="domain" description="EGF-like" evidence="9">
    <location>
        <begin position="166"/>
        <end position="202"/>
    </location>
</feature>
<feature type="disulfide bond" evidence="6">
    <location>
        <begin position="192"/>
        <end position="201"/>
    </location>
</feature>
<name>A0A4U5MUS9_STECR</name>
<feature type="domain" description="EGF-like" evidence="9">
    <location>
        <begin position="204"/>
        <end position="240"/>
    </location>
</feature>
<keyword evidence="4 6" id="KW-1015">Disulfide bond</keyword>
<evidence type="ECO:0000259" key="9">
    <source>
        <dbReference type="PROSITE" id="PS50026"/>
    </source>
</evidence>
<evidence type="ECO:0000256" key="7">
    <source>
        <dbReference type="SAM" id="SignalP"/>
    </source>
</evidence>
<dbReference type="STRING" id="34508.A0A4U5MUS9"/>
<evidence type="ECO:0000256" key="4">
    <source>
        <dbReference type="ARBA" id="ARBA00023157"/>
    </source>
</evidence>
<dbReference type="InterPro" id="IPR018097">
    <property type="entry name" value="EGF_Ca-bd_CS"/>
</dbReference>
<dbReference type="GO" id="GO:0005112">
    <property type="term" value="F:Notch binding"/>
    <property type="evidence" value="ECO:0007669"/>
    <property type="project" value="TreeGrafter"/>
</dbReference>
<dbReference type="InterPro" id="IPR013320">
    <property type="entry name" value="ConA-like_dom_sf"/>
</dbReference>
<feature type="domain" description="EGF-like" evidence="9">
    <location>
        <begin position="569"/>
        <end position="609"/>
    </location>
</feature>
<dbReference type="PANTHER" id="PTHR12916:SF4">
    <property type="entry name" value="UNINFLATABLE, ISOFORM C"/>
    <property type="match status" value="1"/>
</dbReference>
<dbReference type="Pfam" id="PF12661">
    <property type="entry name" value="hEGF"/>
    <property type="match status" value="1"/>
</dbReference>
<dbReference type="FunFam" id="2.10.25.10:FF:000125">
    <property type="entry name" value="Neurogenic locus notch protein-like"/>
    <property type="match status" value="1"/>
</dbReference>
<feature type="disulfide bond" evidence="6">
    <location>
        <begin position="392"/>
        <end position="401"/>
    </location>
</feature>
<dbReference type="PROSITE" id="PS50025">
    <property type="entry name" value="LAM_G_DOMAIN"/>
    <property type="match status" value="2"/>
</dbReference>
<protein>
    <submittedName>
        <fullName evidence="10">Uncharacterized protein</fullName>
    </submittedName>
</protein>
<dbReference type="SUPFAM" id="SSF49899">
    <property type="entry name" value="Concanavalin A-like lectins/glucanases"/>
    <property type="match status" value="2"/>
</dbReference>
<feature type="disulfide bond" evidence="6">
    <location>
        <begin position="599"/>
        <end position="608"/>
    </location>
</feature>
<dbReference type="CDD" id="cd00054">
    <property type="entry name" value="EGF_CA"/>
    <property type="match status" value="4"/>
</dbReference>
<dbReference type="PANTHER" id="PTHR12916">
    <property type="entry name" value="CYTOCHROME C OXIDASE POLYPEPTIDE VIC-2"/>
    <property type="match status" value="1"/>
</dbReference>
<keyword evidence="3" id="KW-0677">Repeat</keyword>
<evidence type="ECO:0000256" key="2">
    <source>
        <dbReference type="ARBA" id="ARBA00022729"/>
    </source>
</evidence>
<feature type="disulfide bond" evidence="6">
    <location>
        <begin position="430"/>
        <end position="439"/>
    </location>
</feature>
<dbReference type="InterPro" id="IPR001881">
    <property type="entry name" value="EGF-like_Ca-bd_dom"/>
</dbReference>
<feature type="disulfide bond" evidence="6">
    <location>
        <begin position="230"/>
        <end position="239"/>
    </location>
</feature>
<accession>A0A4U5MUS9</accession>
<dbReference type="SMART" id="SM00282">
    <property type="entry name" value="LamG"/>
    <property type="match status" value="2"/>
</dbReference>
<dbReference type="EMBL" id="AZBU02000006">
    <property type="protein sequence ID" value="TKR73273.1"/>
    <property type="molecule type" value="Genomic_DNA"/>
</dbReference>
<feature type="domain" description="Laminin G" evidence="8">
    <location>
        <begin position="611"/>
        <end position="776"/>
    </location>
</feature>
<feature type="disulfide bond" evidence="6">
    <location>
        <begin position="154"/>
        <end position="163"/>
    </location>
</feature>
<evidence type="ECO:0000256" key="6">
    <source>
        <dbReference type="PROSITE-ProRule" id="PRU00076"/>
    </source>
</evidence>
<feature type="disulfide bond" evidence="6">
    <location>
        <begin position="782"/>
        <end position="792"/>
    </location>
</feature>
<feature type="domain" description="Laminin G" evidence="8">
    <location>
        <begin position="819"/>
        <end position="993"/>
    </location>
</feature>
<dbReference type="PROSITE" id="PS50026">
    <property type="entry name" value="EGF_3"/>
    <property type="match status" value="11"/>
</dbReference>
<feature type="domain" description="EGF-like" evidence="9">
    <location>
        <begin position="404"/>
        <end position="440"/>
    </location>
</feature>
<dbReference type="Pfam" id="PF02210">
    <property type="entry name" value="Laminin_G_2"/>
    <property type="match status" value="1"/>
</dbReference>
<dbReference type="PRINTS" id="PR00010">
    <property type="entry name" value="EGFBLOOD"/>
</dbReference>
<dbReference type="GO" id="GO:0005509">
    <property type="term" value="F:calcium ion binding"/>
    <property type="evidence" value="ECO:0007669"/>
    <property type="project" value="InterPro"/>
</dbReference>
<dbReference type="Pfam" id="PF00008">
    <property type="entry name" value="EGF"/>
    <property type="match status" value="6"/>
</dbReference>
<feature type="domain" description="EGF-like" evidence="9">
    <location>
        <begin position="23"/>
        <end position="61"/>
    </location>
</feature>
<feature type="domain" description="EGF-like" evidence="9">
    <location>
        <begin position="366"/>
        <end position="402"/>
    </location>
</feature>
<feature type="domain" description="EGF-like" evidence="9">
    <location>
        <begin position="63"/>
        <end position="100"/>
    </location>
</feature>
<organism evidence="10 11">
    <name type="scientific">Steinernema carpocapsae</name>
    <name type="common">Entomopathogenic nematode</name>
    <dbReference type="NCBI Taxonomy" id="34508"/>
    <lineage>
        <taxon>Eukaryota</taxon>
        <taxon>Metazoa</taxon>
        <taxon>Ecdysozoa</taxon>
        <taxon>Nematoda</taxon>
        <taxon>Chromadorea</taxon>
        <taxon>Rhabditida</taxon>
        <taxon>Tylenchina</taxon>
        <taxon>Panagrolaimomorpha</taxon>
        <taxon>Strongyloidoidea</taxon>
        <taxon>Steinernematidae</taxon>
        <taxon>Steinernema</taxon>
    </lineage>
</organism>
<dbReference type="PROSITE" id="PS00010">
    <property type="entry name" value="ASX_HYDROXYL"/>
    <property type="match status" value="2"/>
</dbReference>
<reference evidence="10 11" key="2">
    <citation type="journal article" date="2019" name="G3 (Bethesda)">
        <title>Hybrid Assembly of the Genome of the Entomopathogenic Nematode Steinernema carpocapsae Identifies the X-Chromosome.</title>
        <authorList>
            <person name="Serra L."/>
            <person name="Macchietto M."/>
            <person name="Macias-Munoz A."/>
            <person name="McGill C.J."/>
            <person name="Rodriguez I.M."/>
            <person name="Rodriguez B."/>
            <person name="Murad R."/>
            <person name="Mortazavi A."/>
        </authorList>
    </citation>
    <scope>NUCLEOTIDE SEQUENCE [LARGE SCALE GENOMIC DNA]</scope>
    <source>
        <strain evidence="10 11">ALL</strain>
    </source>
</reference>
<gene>
    <name evidence="10" type="ORF">L596_020605</name>
</gene>
<evidence type="ECO:0000313" key="11">
    <source>
        <dbReference type="Proteomes" id="UP000298663"/>
    </source>
</evidence>
<feature type="disulfide bond" evidence="6">
    <location>
        <begin position="71"/>
        <end position="88"/>
    </location>
</feature>
<feature type="disulfide bond" evidence="6">
    <location>
        <begin position="305"/>
        <end position="314"/>
    </location>
</feature>
<dbReference type="SMART" id="SM00181">
    <property type="entry name" value="EGF"/>
    <property type="match status" value="12"/>
</dbReference>
<feature type="domain" description="EGF-like" evidence="9">
    <location>
        <begin position="127"/>
        <end position="164"/>
    </location>
</feature>
<dbReference type="OrthoDB" id="430340at2759"/>
<sequence>MPEVRLRFILLVFIVGSFFDPIVSRPCNSNVCFNGGSCEIDEDERFFQCICPAGYTGTICETEVEECTLNCGSNGKCARDEESDTQKCECNMGFTGKTCEEKDESCLVKGCPQGQICLSDSEVPKCVDDPCNKNQCSNDSKCVTGKDYSYQCECPIGFTGKYCDDDLDECEYAPCKNGGTCVNTVPGFHCKCGPSYSGDLCQKHAGFCASKPCQNNGECIEQLTGYRCQCSSEWSGRDCDTPVPQCKCENPHHECNFVNKKQVCNCPEGFEGDKCDKRIDICDKINNCQNGGQCIGNSNSSSCICPSNYSGEFCETPVGECLVEGKKCENGGSCRKNLVGYSCDCPRAYTGKWCEKPRFSSLVTKRPDLCQQGYCFNNGTCSLLLTGAKCTCLPGFTGSRCETPSDPCFNNLCENDSQCVPKDDSYSCSCEPGFVGSFCEHTCTCQEDQECVENSSKDGSVCITVATSPLPAVTTTTTGFTTTTTASSTQTVTTTSTASTTTVTATTARPVTPKISEMSTNMPVVIPLQDIYNVTSCEACIGAKRCLEYDNRKFCVCPNNKDGKFCEKPLDVCSSLNCTRFQECHVTRTSHNAIAQCSCPPGYNGEKCEQPTTVTFSQNSLFLHQSKNIMIGASSAAVIYTVELSFRTTAPHVHFVSGENILSQLQYSIGLSRGRLELNISSQVFDNFLEMNLNDGEWYKVVLNKTSEKTTVQIYEENGYQIAEKSLGVQTFEVFTTKFGLSGTKFMVGCLRDIKIDLDYVDPKEPSRSVDVRPGCERRVQCEKDTCQNGKCVDLWTNFRCECNRPFLPPFCINKLEEFTFGHKNESSRLTLKLNEEETMALRQRTDVSFLLRTNAENGSVIYMGEKGDDVATFISLEVQDGHIVAKSRLGGKRIMEMDGSAVINDNQPHLVELKRFNNHLKVYVDDKEDSQWTIDRPFSHPLLADQVLIGSDDTENSHLLKGSLQDMRINDKNVMFQENPPAFHVEPFGQSAFRKNLVKVGYILN</sequence>
<dbReference type="InterPro" id="IPR000742">
    <property type="entry name" value="EGF"/>
</dbReference>
<dbReference type="Gene3D" id="2.10.25.10">
    <property type="entry name" value="Laminin"/>
    <property type="match status" value="10"/>
</dbReference>
<dbReference type="FunFam" id="2.10.25.10:FF:000143">
    <property type="entry name" value="Protein crumbs 1"/>
    <property type="match status" value="1"/>
</dbReference>